<dbReference type="Proteomes" id="UP001332243">
    <property type="component" value="Unassembled WGS sequence"/>
</dbReference>
<comment type="function">
    <text evidence="9 10">Fluoride-specific ion channel. Important for reducing fluoride concentration in the cell, thus reducing its toxicity.</text>
</comment>
<feature type="transmembrane region" description="Helical" evidence="10">
    <location>
        <begin position="59"/>
        <end position="78"/>
    </location>
</feature>
<evidence type="ECO:0000256" key="3">
    <source>
        <dbReference type="ARBA" id="ARBA00022692"/>
    </source>
</evidence>
<keyword evidence="12" id="KW-1185">Reference proteome</keyword>
<gene>
    <name evidence="10" type="primary">fluC</name>
    <name evidence="10" type="synonym">crcB</name>
    <name evidence="11" type="ORF">V1633_07910</name>
</gene>
<evidence type="ECO:0000256" key="7">
    <source>
        <dbReference type="ARBA" id="ARBA00035120"/>
    </source>
</evidence>
<accession>A0ABU7RPL1</accession>
<proteinExistence type="inferred from homology"/>
<evidence type="ECO:0000256" key="9">
    <source>
        <dbReference type="ARBA" id="ARBA00049940"/>
    </source>
</evidence>
<keyword evidence="10" id="KW-0915">Sodium</keyword>
<evidence type="ECO:0000256" key="10">
    <source>
        <dbReference type="HAMAP-Rule" id="MF_00454"/>
    </source>
</evidence>
<organism evidence="11 12">
    <name type="scientific">Plantactinospora sonchi</name>
    <dbReference type="NCBI Taxonomy" id="1544735"/>
    <lineage>
        <taxon>Bacteria</taxon>
        <taxon>Bacillati</taxon>
        <taxon>Actinomycetota</taxon>
        <taxon>Actinomycetes</taxon>
        <taxon>Micromonosporales</taxon>
        <taxon>Micromonosporaceae</taxon>
        <taxon>Plantactinospora</taxon>
    </lineage>
</organism>
<keyword evidence="2 10" id="KW-1003">Cell membrane</keyword>
<evidence type="ECO:0000256" key="5">
    <source>
        <dbReference type="ARBA" id="ARBA00023136"/>
    </source>
</evidence>
<dbReference type="RefSeq" id="WP_331213530.1">
    <property type="nucleotide sequence ID" value="NZ_JAZGQK010000006.1"/>
</dbReference>
<keyword evidence="4 10" id="KW-1133">Transmembrane helix</keyword>
<dbReference type="Pfam" id="PF02537">
    <property type="entry name" value="CRCB"/>
    <property type="match status" value="1"/>
</dbReference>
<sequence>MTWLLVLLGGAVGAVCRFGVNWLVERRSRPSTWATFGVNLAGSFLLGLLAGLGTALPGWVGVLLGTGFCGALTTWSTFAHETVRLAGTGPAGRGWAALNVTLTLAFGLGAAALGWLAGQHR</sequence>
<feature type="binding site" evidence="10">
    <location>
        <position position="70"/>
    </location>
    <ligand>
        <name>Na(+)</name>
        <dbReference type="ChEBI" id="CHEBI:29101"/>
        <note>structural</note>
    </ligand>
</feature>
<comment type="caution">
    <text evidence="11">The sequence shown here is derived from an EMBL/GenBank/DDBJ whole genome shotgun (WGS) entry which is preliminary data.</text>
</comment>
<dbReference type="PANTHER" id="PTHR28259">
    <property type="entry name" value="FLUORIDE EXPORT PROTEIN 1-RELATED"/>
    <property type="match status" value="1"/>
</dbReference>
<dbReference type="EMBL" id="JAZGQK010000006">
    <property type="protein sequence ID" value="MEE6258418.1"/>
    <property type="molecule type" value="Genomic_DNA"/>
</dbReference>
<evidence type="ECO:0000313" key="11">
    <source>
        <dbReference type="EMBL" id="MEE6258418.1"/>
    </source>
</evidence>
<protein>
    <recommendedName>
        <fullName evidence="10">Fluoride-specific ion channel FluC</fullName>
    </recommendedName>
</protein>
<dbReference type="InterPro" id="IPR003691">
    <property type="entry name" value="FluC"/>
</dbReference>
<dbReference type="PANTHER" id="PTHR28259:SF1">
    <property type="entry name" value="FLUORIDE EXPORT PROTEIN 1-RELATED"/>
    <property type="match status" value="1"/>
</dbReference>
<dbReference type="SUPFAM" id="SSF103473">
    <property type="entry name" value="MFS general substrate transporter"/>
    <property type="match status" value="1"/>
</dbReference>
<keyword evidence="6 10" id="KW-0407">Ion channel</keyword>
<feature type="binding site" evidence="10">
    <location>
        <position position="73"/>
    </location>
    <ligand>
        <name>Na(+)</name>
        <dbReference type="ChEBI" id="CHEBI:29101"/>
        <note>structural</note>
    </ligand>
</feature>
<evidence type="ECO:0000256" key="4">
    <source>
        <dbReference type="ARBA" id="ARBA00022989"/>
    </source>
</evidence>
<name>A0ABU7RPL1_9ACTN</name>
<comment type="activity regulation">
    <text evidence="10">Na(+) is not transported, but it plays an essential structural role and its presence is essential for fluoride channel function.</text>
</comment>
<evidence type="ECO:0000313" key="12">
    <source>
        <dbReference type="Proteomes" id="UP001332243"/>
    </source>
</evidence>
<dbReference type="InterPro" id="IPR036259">
    <property type="entry name" value="MFS_trans_sf"/>
</dbReference>
<dbReference type="HAMAP" id="MF_00454">
    <property type="entry name" value="FluC"/>
    <property type="match status" value="1"/>
</dbReference>
<keyword evidence="5 10" id="KW-0472">Membrane</keyword>
<feature type="transmembrane region" description="Helical" evidence="10">
    <location>
        <begin position="33"/>
        <end position="52"/>
    </location>
</feature>
<keyword evidence="3 10" id="KW-0812">Transmembrane</keyword>
<keyword evidence="10" id="KW-0479">Metal-binding</keyword>
<keyword evidence="10" id="KW-0406">Ion transport</keyword>
<comment type="catalytic activity">
    <reaction evidence="8">
        <text>fluoride(in) = fluoride(out)</text>
        <dbReference type="Rhea" id="RHEA:76159"/>
        <dbReference type="ChEBI" id="CHEBI:17051"/>
    </reaction>
    <physiologicalReaction direction="left-to-right" evidence="8">
        <dbReference type="Rhea" id="RHEA:76160"/>
    </physiologicalReaction>
</comment>
<evidence type="ECO:0000256" key="8">
    <source>
        <dbReference type="ARBA" id="ARBA00035585"/>
    </source>
</evidence>
<comment type="subcellular location">
    <subcellularLocation>
        <location evidence="1 10">Cell membrane</location>
        <topology evidence="1 10">Multi-pass membrane protein</topology>
    </subcellularLocation>
</comment>
<evidence type="ECO:0000256" key="1">
    <source>
        <dbReference type="ARBA" id="ARBA00004651"/>
    </source>
</evidence>
<evidence type="ECO:0000256" key="6">
    <source>
        <dbReference type="ARBA" id="ARBA00023303"/>
    </source>
</evidence>
<reference evidence="11 12" key="1">
    <citation type="submission" date="2024-01" db="EMBL/GenBank/DDBJ databases">
        <title>Genome insights into Plantactinospora sonchi sp. nov.</title>
        <authorList>
            <person name="Wang L."/>
        </authorList>
    </citation>
    <scope>NUCLEOTIDE SEQUENCE [LARGE SCALE GENOMIC DNA]</scope>
    <source>
        <strain evidence="11 12">NEAU-QY2</strain>
    </source>
</reference>
<keyword evidence="10" id="KW-0813">Transport</keyword>
<evidence type="ECO:0000256" key="2">
    <source>
        <dbReference type="ARBA" id="ARBA00022475"/>
    </source>
</evidence>
<comment type="similarity">
    <text evidence="7 10">Belongs to the fluoride channel Fluc/FEX (TC 1.A.43) family.</text>
</comment>
<feature type="transmembrane region" description="Helical" evidence="10">
    <location>
        <begin position="98"/>
        <end position="118"/>
    </location>
</feature>